<dbReference type="AlphaFoldDB" id="A0A3B7MRC4"/>
<sequence>MKTSLFAATVIAASIATLASCKKNNDAPQYARAEAFWDANKVPTQSFTGNAASGFSIIGEKGTKVKFPANAFVDGNGNIVSGTVTVTLKEVLSKKDVLLSGVMTESNGQLLESGGEMLIKALKDGKDLQVNPALGDTGIKVEVPKVMNNKDMGLFVQQKRDQGQGGAGGGGQQPQNPTTWIPAPYYPFGNGPNSYSFTLPGFTWVNCDRFYSDPNPKTTVTVLPAFQDNNQVTDLQVILVFKNISTVITFPFNYSIQKFESYQNSLPIGSQAHLVLIGKDSDGFIQFGTQSITISANQHIDAPIHKATQAEVDAFLGSIQ</sequence>
<accession>A0A3B7MRC4</accession>
<dbReference type="KEGG" id="pseg:D3H65_03655"/>
<gene>
    <name evidence="2" type="ORF">D3H65_03655</name>
</gene>
<reference evidence="2 3" key="1">
    <citation type="submission" date="2018-09" db="EMBL/GenBank/DDBJ databases">
        <title>Genome sequencing of strain 6GH32-13.</title>
        <authorList>
            <person name="Weon H.-Y."/>
            <person name="Heo J."/>
            <person name="Kwon S.-W."/>
        </authorList>
    </citation>
    <scope>NUCLEOTIDE SEQUENCE [LARGE SCALE GENOMIC DNA]</scope>
    <source>
        <strain evidence="2 3">5GH32-13</strain>
    </source>
</reference>
<keyword evidence="3" id="KW-1185">Reference proteome</keyword>
<dbReference type="Proteomes" id="UP000263900">
    <property type="component" value="Chromosome"/>
</dbReference>
<evidence type="ECO:0000313" key="3">
    <source>
        <dbReference type="Proteomes" id="UP000263900"/>
    </source>
</evidence>
<proteinExistence type="predicted"/>
<evidence type="ECO:0000256" key="1">
    <source>
        <dbReference type="SAM" id="SignalP"/>
    </source>
</evidence>
<dbReference type="RefSeq" id="WP_119048959.1">
    <property type="nucleotide sequence ID" value="NZ_CP032157.1"/>
</dbReference>
<dbReference type="EMBL" id="CP032157">
    <property type="protein sequence ID" value="AXY73121.1"/>
    <property type="molecule type" value="Genomic_DNA"/>
</dbReference>
<dbReference type="PROSITE" id="PS51257">
    <property type="entry name" value="PROKAR_LIPOPROTEIN"/>
    <property type="match status" value="1"/>
</dbReference>
<evidence type="ECO:0008006" key="4">
    <source>
        <dbReference type="Google" id="ProtNLM"/>
    </source>
</evidence>
<protein>
    <recommendedName>
        <fullName evidence="4">Lipoprotein</fullName>
    </recommendedName>
</protein>
<keyword evidence="1" id="KW-0732">Signal</keyword>
<evidence type="ECO:0000313" key="2">
    <source>
        <dbReference type="EMBL" id="AXY73121.1"/>
    </source>
</evidence>
<dbReference type="OrthoDB" id="1488726at2"/>
<name>A0A3B7MRC4_9BACT</name>
<feature type="signal peptide" evidence="1">
    <location>
        <begin position="1"/>
        <end position="19"/>
    </location>
</feature>
<organism evidence="2 3">
    <name type="scientific">Paraflavitalea soli</name>
    <dbReference type="NCBI Taxonomy" id="2315862"/>
    <lineage>
        <taxon>Bacteria</taxon>
        <taxon>Pseudomonadati</taxon>
        <taxon>Bacteroidota</taxon>
        <taxon>Chitinophagia</taxon>
        <taxon>Chitinophagales</taxon>
        <taxon>Chitinophagaceae</taxon>
        <taxon>Paraflavitalea</taxon>
    </lineage>
</organism>
<feature type="chain" id="PRO_5017582403" description="Lipoprotein" evidence="1">
    <location>
        <begin position="20"/>
        <end position="320"/>
    </location>
</feature>